<evidence type="ECO:0000256" key="2">
    <source>
        <dbReference type="SAM" id="SignalP"/>
    </source>
</evidence>
<proteinExistence type="predicted"/>
<evidence type="ECO:0000256" key="1">
    <source>
        <dbReference type="SAM" id="MobiDB-lite"/>
    </source>
</evidence>
<feature type="compositionally biased region" description="Low complexity" evidence="1">
    <location>
        <begin position="277"/>
        <end position="321"/>
    </location>
</feature>
<dbReference type="PROSITE" id="PS51257">
    <property type="entry name" value="PROKAR_LIPOPROTEIN"/>
    <property type="match status" value="1"/>
</dbReference>
<evidence type="ECO:0000313" key="4">
    <source>
        <dbReference type="Proteomes" id="UP000078397"/>
    </source>
</evidence>
<dbReference type="Pfam" id="PF11327">
    <property type="entry name" value="Egh16-like"/>
    <property type="match status" value="1"/>
</dbReference>
<dbReference type="PANTHER" id="PTHR34618:SF3">
    <property type="entry name" value="GEGH 16 PROTEIN"/>
    <property type="match status" value="1"/>
</dbReference>
<comment type="caution">
    <text evidence="3">The sequence shown here is derived from an EMBL/GenBank/DDBJ whole genome shotgun (WGS) entry which is preliminary data.</text>
</comment>
<feature type="chain" id="PRO_5008102388" description="GEgh16 protein" evidence="2">
    <location>
        <begin position="20"/>
        <end position="331"/>
    </location>
</feature>
<dbReference type="STRING" id="1380566.A0A179G6Y9"/>
<name>A0A179G6Y9_METCM</name>
<gene>
    <name evidence="3" type="ORF">VFPPC_01243</name>
</gene>
<keyword evidence="2" id="KW-0732">Signal</keyword>
<feature type="signal peptide" evidence="2">
    <location>
        <begin position="1"/>
        <end position="19"/>
    </location>
</feature>
<keyword evidence="4" id="KW-1185">Reference proteome</keyword>
<sequence>MRGLVLSLWAFHLFAISSCHSVILNVQGIAGSPASVGFQVDPAVARNCITINPCQQDTTIIRDAEINANVVNKCGRTQLKGNIDVGENIQIAISKNAVTQVKAGTELAVTIHQVNADGAGPYVCDVDQTGNSGEKFDQLNITNNVPGGNGLSLVKTQAFNMTVKMPDKLSCTGGSTGNICTVRCRNASVAGPFGGCFVVQQVDTKQTVTTPASVKTGSSLKSVLDQVKKNQADFQEAVKANKAAGSSEAQQNLAAVNALLANGNPSGTANPAAKPTGQNSPAPANNAGGKGNNANKGNNGSNANKGNNAGNGNNGNNAGQARNRVKREYTA</sequence>
<dbReference type="GeneID" id="28845100"/>
<dbReference type="KEGG" id="pchm:VFPPC_01243"/>
<protein>
    <recommendedName>
        <fullName evidence="5">GEgh16 protein</fullName>
    </recommendedName>
</protein>
<evidence type="ECO:0000313" key="3">
    <source>
        <dbReference type="EMBL" id="OAQ73555.1"/>
    </source>
</evidence>
<dbReference type="AlphaFoldDB" id="A0A179G6Y9"/>
<dbReference type="EMBL" id="LSBJ02000001">
    <property type="protein sequence ID" value="OAQ73555.1"/>
    <property type="molecule type" value="Genomic_DNA"/>
</dbReference>
<accession>A0A179G6Y9</accession>
<reference evidence="3 4" key="1">
    <citation type="journal article" date="2016" name="PLoS Pathog.">
        <title>Biosynthesis of antibiotic leucinostatins in bio-control fungus Purpureocillium lilacinum and their inhibition on phytophthora revealed by genome mining.</title>
        <authorList>
            <person name="Wang G."/>
            <person name="Liu Z."/>
            <person name="Lin R."/>
            <person name="Li E."/>
            <person name="Mao Z."/>
            <person name="Ling J."/>
            <person name="Yang Y."/>
            <person name="Yin W.B."/>
            <person name="Xie B."/>
        </authorList>
    </citation>
    <scope>NUCLEOTIDE SEQUENCE [LARGE SCALE GENOMIC DNA]</scope>
    <source>
        <strain evidence="3">170</strain>
    </source>
</reference>
<dbReference type="Proteomes" id="UP000078397">
    <property type="component" value="Unassembled WGS sequence"/>
</dbReference>
<dbReference type="OrthoDB" id="3241054at2759"/>
<evidence type="ECO:0008006" key="5">
    <source>
        <dbReference type="Google" id="ProtNLM"/>
    </source>
</evidence>
<organism evidence="3 4">
    <name type="scientific">Pochonia chlamydosporia 170</name>
    <dbReference type="NCBI Taxonomy" id="1380566"/>
    <lineage>
        <taxon>Eukaryota</taxon>
        <taxon>Fungi</taxon>
        <taxon>Dikarya</taxon>
        <taxon>Ascomycota</taxon>
        <taxon>Pezizomycotina</taxon>
        <taxon>Sordariomycetes</taxon>
        <taxon>Hypocreomycetidae</taxon>
        <taxon>Hypocreales</taxon>
        <taxon>Clavicipitaceae</taxon>
        <taxon>Pochonia</taxon>
    </lineage>
</organism>
<feature type="region of interest" description="Disordered" evidence="1">
    <location>
        <begin position="265"/>
        <end position="331"/>
    </location>
</feature>
<dbReference type="PANTHER" id="PTHR34618">
    <property type="entry name" value="SURFACE PROTEIN MAS1, PUTATIVE-RELATED"/>
    <property type="match status" value="1"/>
</dbReference>
<dbReference type="RefSeq" id="XP_018149638.1">
    <property type="nucleotide sequence ID" value="XM_018281106.1"/>
</dbReference>
<dbReference type="InterPro" id="IPR021476">
    <property type="entry name" value="Egh16-like"/>
</dbReference>